<dbReference type="OrthoDB" id="5086298at2759"/>
<dbReference type="EMBL" id="JAGMUX010000019">
    <property type="protein sequence ID" value="KAH7232279.1"/>
    <property type="molecule type" value="Genomic_DNA"/>
</dbReference>
<dbReference type="Proteomes" id="UP000720189">
    <property type="component" value="Unassembled WGS sequence"/>
</dbReference>
<keyword evidence="3" id="KW-1185">Reference proteome</keyword>
<comment type="caution">
    <text evidence="2">The sequence shown here is derived from an EMBL/GenBank/DDBJ whole genome shotgun (WGS) entry which is preliminary data.</text>
</comment>
<evidence type="ECO:0000313" key="3">
    <source>
        <dbReference type="Proteomes" id="UP000720189"/>
    </source>
</evidence>
<dbReference type="RefSeq" id="XP_046043939.1">
    <property type="nucleotide sequence ID" value="XM_046200186.1"/>
</dbReference>
<dbReference type="GeneID" id="70230140"/>
<gene>
    <name evidence="2" type="ORF">BKA55DRAFT_695699</name>
</gene>
<dbReference type="AlphaFoldDB" id="A0A9P9G384"/>
<protein>
    <submittedName>
        <fullName evidence="2">Uncharacterized protein</fullName>
    </submittedName>
</protein>
<feature type="coiled-coil region" evidence="1">
    <location>
        <begin position="44"/>
        <end position="78"/>
    </location>
</feature>
<sequence>MSDINKKRVKMNSELIRQGINQCLTLEADCKALKEKLAENQVHIEEREAHILQLRADHEELKEKLAEKDAIIEQYRNTKSNVTDRTWFLEHKDLRAGAAEVSLALEQVTNIEQSGHSRAHQPRARRHNIIRQSALTKQSQIQSPRTWAHNREFRPRLTRQDAQMYMCKEDRKKAKSDTLLALAYEGTTHEAEKSMEKLKGMASTLKLH</sequence>
<keyword evidence="1" id="KW-0175">Coiled coil</keyword>
<name>A0A9P9G384_FUSRE</name>
<evidence type="ECO:0000313" key="2">
    <source>
        <dbReference type="EMBL" id="KAH7232279.1"/>
    </source>
</evidence>
<evidence type="ECO:0000256" key="1">
    <source>
        <dbReference type="SAM" id="Coils"/>
    </source>
</evidence>
<organism evidence="2 3">
    <name type="scientific">Fusarium redolens</name>
    <dbReference type="NCBI Taxonomy" id="48865"/>
    <lineage>
        <taxon>Eukaryota</taxon>
        <taxon>Fungi</taxon>
        <taxon>Dikarya</taxon>
        <taxon>Ascomycota</taxon>
        <taxon>Pezizomycotina</taxon>
        <taxon>Sordariomycetes</taxon>
        <taxon>Hypocreomycetidae</taxon>
        <taxon>Hypocreales</taxon>
        <taxon>Nectriaceae</taxon>
        <taxon>Fusarium</taxon>
        <taxon>Fusarium redolens species complex</taxon>
    </lineage>
</organism>
<reference evidence="2" key="1">
    <citation type="journal article" date="2021" name="Nat. Commun.">
        <title>Genetic determinants of endophytism in the Arabidopsis root mycobiome.</title>
        <authorList>
            <person name="Mesny F."/>
            <person name="Miyauchi S."/>
            <person name="Thiergart T."/>
            <person name="Pickel B."/>
            <person name="Atanasova L."/>
            <person name="Karlsson M."/>
            <person name="Huettel B."/>
            <person name="Barry K.W."/>
            <person name="Haridas S."/>
            <person name="Chen C."/>
            <person name="Bauer D."/>
            <person name="Andreopoulos W."/>
            <person name="Pangilinan J."/>
            <person name="LaButti K."/>
            <person name="Riley R."/>
            <person name="Lipzen A."/>
            <person name="Clum A."/>
            <person name="Drula E."/>
            <person name="Henrissat B."/>
            <person name="Kohler A."/>
            <person name="Grigoriev I.V."/>
            <person name="Martin F.M."/>
            <person name="Hacquard S."/>
        </authorList>
    </citation>
    <scope>NUCLEOTIDE SEQUENCE</scope>
    <source>
        <strain evidence="2">MPI-CAGE-AT-0023</strain>
    </source>
</reference>
<accession>A0A9P9G384</accession>
<proteinExistence type="predicted"/>